<evidence type="ECO:0000313" key="2">
    <source>
        <dbReference type="Proteomes" id="UP000242877"/>
    </source>
</evidence>
<reference evidence="1 2" key="1">
    <citation type="journal article" date="2016" name="Genome Biol. Evol.">
        <title>Divergent and convergent evolution of fungal pathogenicity.</title>
        <authorList>
            <person name="Shang Y."/>
            <person name="Xiao G."/>
            <person name="Zheng P."/>
            <person name="Cen K."/>
            <person name="Zhan S."/>
            <person name="Wang C."/>
        </authorList>
    </citation>
    <scope>NUCLEOTIDE SEQUENCE [LARGE SCALE GENOMIC DNA]</scope>
    <source>
        <strain evidence="1 2">ARSEF 7405</strain>
    </source>
</reference>
<dbReference type="VEuPathDB" id="FungiDB:AAP_01863"/>
<accession>A0A162IJZ2</accession>
<comment type="caution">
    <text evidence="1">The sequence shown here is derived from an EMBL/GenBank/DDBJ whole genome shotgun (WGS) entry which is preliminary data.</text>
</comment>
<dbReference type="AlphaFoldDB" id="A0A162IJZ2"/>
<evidence type="ECO:0000313" key="1">
    <source>
        <dbReference type="EMBL" id="KZZ94563.1"/>
    </source>
</evidence>
<keyword evidence="2" id="KW-1185">Reference proteome</keyword>
<proteinExistence type="predicted"/>
<organism evidence="1 2">
    <name type="scientific">Ascosphaera apis ARSEF 7405</name>
    <dbReference type="NCBI Taxonomy" id="392613"/>
    <lineage>
        <taxon>Eukaryota</taxon>
        <taxon>Fungi</taxon>
        <taxon>Dikarya</taxon>
        <taxon>Ascomycota</taxon>
        <taxon>Pezizomycotina</taxon>
        <taxon>Eurotiomycetes</taxon>
        <taxon>Eurotiomycetidae</taxon>
        <taxon>Onygenales</taxon>
        <taxon>Ascosphaeraceae</taxon>
        <taxon>Ascosphaera</taxon>
    </lineage>
</organism>
<dbReference type="OrthoDB" id="10332534at2759"/>
<dbReference type="Proteomes" id="UP000242877">
    <property type="component" value="Unassembled WGS sequence"/>
</dbReference>
<gene>
    <name evidence="1" type="ORF">AAP_01863</name>
</gene>
<dbReference type="EMBL" id="AZGZ01000006">
    <property type="protein sequence ID" value="KZZ94563.1"/>
    <property type="molecule type" value="Genomic_DNA"/>
</dbReference>
<protein>
    <submittedName>
        <fullName evidence="1">Uncharacterized protein</fullName>
    </submittedName>
</protein>
<sequence>MVLKNTLLQCSLCLGSVEEQKWTEQYYSVHKSCLGVIERLVGEISPVKLFRLCQSLQNDHERSFAHPRTPAESTYKLQNCADPAASLISDTIVEKYKQQKLPLQRGNFPLPPELVLIILESLSSKELISFLNASPQTLSFAPLYLRHHLNRFFPNTTLTSDSHTLFAIIRAIYDTYTDKDYEELDEKWRLLGRLESLTVPLSGISQETDQPSWSFTEPSTQLTHPFGFQRYVVKVPGDVCTFNIYRRPLRNGWYACGLGWNSPSQGQQCFGSASGTRKTVALEDNGAILNYVTDQLGVKDLSFGDGSDFRDPSVSSEWTGQSIKRHKAQLEIIADSLKFRSIRWLLGPNDEPEFGELMLMKGSPLTEIWFGPEAYHTTYPDRDPDFIHGHGQFAVETILFKRGLTGVTIYDDECNFGKIGMETHYEDGKTELVGWRSKFANHFPLNLPDERIEEIDVQTQYLSILNRDICMVMRTNEGRQHRFRCKRHPSIGDTPAPVTTLKAPRGHCVSGLYFRFGKESTMESVGLISEPTD</sequence>
<name>A0A162IJZ2_9EURO</name>